<evidence type="ECO:0000313" key="9">
    <source>
        <dbReference type="Proteomes" id="UP000659654"/>
    </source>
</evidence>
<feature type="domain" description="PPM-type phosphatase" evidence="5">
    <location>
        <begin position="70"/>
        <end position="319"/>
    </location>
</feature>
<dbReference type="Pfam" id="PF00481">
    <property type="entry name" value="PP2C"/>
    <property type="match status" value="1"/>
</dbReference>
<keyword evidence="4" id="KW-0460">Magnesium</keyword>
<dbReference type="Proteomes" id="UP000659654">
    <property type="component" value="Unassembled WGS sequence"/>
</dbReference>
<dbReference type="OrthoDB" id="60843at2759"/>
<dbReference type="EMBL" id="CAJFDI010000003">
    <property type="protein sequence ID" value="CAD5219203.1"/>
    <property type="molecule type" value="Genomic_DNA"/>
</dbReference>
<keyword evidence="9" id="KW-1185">Reference proteome</keyword>
<evidence type="ECO:0000313" key="6">
    <source>
        <dbReference type="EMBL" id="CAD5219203.1"/>
    </source>
</evidence>
<dbReference type="GO" id="GO:0004722">
    <property type="term" value="F:protein serine/threonine phosphatase activity"/>
    <property type="evidence" value="ECO:0007669"/>
    <property type="project" value="UniProtKB-EC"/>
</dbReference>
<dbReference type="PANTHER" id="PTHR12320:SF1">
    <property type="entry name" value="PROTEIN PHOSPHATASE PTC7 HOMOLOG"/>
    <property type="match status" value="1"/>
</dbReference>
<dbReference type="EC" id="3.1.3.16" evidence="4"/>
<dbReference type="GO" id="GO:0005739">
    <property type="term" value="C:mitochondrion"/>
    <property type="evidence" value="ECO:0007669"/>
    <property type="project" value="TreeGrafter"/>
</dbReference>
<sequence length="320" mass="34775">MVMLAYGRLLIRVAVPHGKELSNIRAVSLAKNFCQSTRASTAVSTDTAASTAPKAAQKVDSSCCGFAKDLIGGPSTVLDHGKFGEDACFVTNFKHTHVAGVADGVGGWRKYGIDPSEFSSNLMKHCEKIVEAGEFRPDRPDLIISKAFERLAVSPRPIGSSTACVVVIHQHTLYTANLGDSGYLVYRDGKIVQKSTEQVHYFNAPFQLTLLPEQCELEGFIRDTPENSDLNVLELEKGDVVVLATDGLWDNVPESLICEGLEGVTAQNLQQKCNTIALMARRLSCDVHHLSPFAKKASEHGIRTKGGKQDDITLVLLYIS</sequence>
<dbReference type="InterPro" id="IPR001932">
    <property type="entry name" value="PPM-type_phosphatase-like_dom"/>
</dbReference>
<dbReference type="InterPro" id="IPR039123">
    <property type="entry name" value="PPTC7"/>
</dbReference>
<comment type="catalytic activity">
    <reaction evidence="4">
        <text>O-phospho-L-seryl-[protein] + H2O = L-seryl-[protein] + phosphate</text>
        <dbReference type="Rhea" id="RHEA:20629"/>
        <dbReference type="Rhea" id="RHEA-COMP:9863"/>
        <dbReference type="Rhea" id="RHEA-COMP:11604"/>
        <dbReference type="ChEBI" id="CHEBI:15377"/>
        <dbReference type="ChEBI" id="CHEBI:29999"/>
        <dbReference type="ChEBI" id="CHEBI:43474"/>
        <dbReference type="ChEBI" id="CHEBI:83421"/>
        <dbReference type="EC" id="3.1.3.16"/>
    </reaction>
</comment>
<comment type="similarity">
    <text evidence="2 4">Belongs to the PP2C family.</text>
</comment>
<evidence type="ECO:0000313" key="8">
    <source>
        <dbReference type="Proteomes" id="UP000095284"/>
    </source>
</evidence>
<dbReference type="CDD" id="cd00143">
    <property type="entry name" value="PP2Cc"/>
    <property type="match status" value="1"/>
</dbReference>
<evidence type="ECO:0000259" key="5">
    <source>
        <dbReference type="PROSITE" id="PS51746"/>
    </source>
</evidence>
<dbReference type="SMR" id="A0A1I7SGK1"/>
<reference evidence="7" key="2">
    <citation type="submission" date="2020-08" db="EMBL/GenBank/DDBJ databases">
        <authorList>
            <person name="Kikuchi T."/>
        </authorList>
    </citation>
    <scope>NUCLEOTIDE SEQUENCE</scope>
    <source>
        <strain evidence="6">Ka4C1</strain>
    </source>
</reference>
<dbReference type="eggNOG" id="KOG1379">
    <property type="taxonomic scope" value="Eukaryota"/>
</dbReference>
<reference evidence="10" key="1">
    <citation type="submission" date="2016-11" db="UniProtKB">
        <authorList>
            <consortium name="WormBaseParasite"/>
        </authorList>
    </citation>
    <scope>IDENTIFICATION</scope>
</reference>
<proteinExistence type="inferred from homology"/>
<dbReference type="Proteomes" id="UP000582659">
    <property type="component" value="Unassembled WGS sequence"/>
</dbReference>
<gene>
    <name evidence="6" type="ORF">BXYJ_LOCUS5561</name>
</gene>
<evidence type="ECO:0000256" key="2">
    <source>
        <dbReference type="ARBA" id="ARBA00006702"/>
    </source>
</evidence>
<keyword evidence="3 4" id="KW-0904">Protein phosphatase</keyword>
<dbReference type="AlphaFoldDB" id="A0A1I7SGK1"/>
<dbReference type="PROSITE" id="PS51746">
    <property type="entry name" value="PPM_2"/>
    <property type="match status" value="1"/>
</dbReference>
<keyword evidence="4" id="KW-0479">Metal-binding</keyword>
<dbReference type="SMART" id="SM00331">
    <property type="entry name" value="PP2C_SIG"/>
    <property type="match status" value="1"/>
</dbReference>
<comment type="cofactor">
    <cofactor evidence="4">
        <name>Mn(2+)</name>
        <dbReference type="ChEBI" id="CHEBI:29035"/>
    </cofactor>
</comment>
<keyword evidence="4" id="KW-0464">Manganese</keyword>
<evidence type="ECO:0000313" key="10">
    <source>
        <dbReference type="WBParaSite" id="BXY_1216600.1"/>
    </source>
</evidence>
<comment type="cofactor">
    <cofactor evidence="1 4">
        <name>Mg(2+)</name>
        <dbReference type="ChEBI" id="CHEBI:18420"/>
    </cofactor>
</comment>
<dbReference type="SMART" id="SM00332">
    <property type="entry name" value="PP2Cc"/>
    <property type="match status" value="1"/>
</dbReference>
<evidence type="ECO:0000256" key="3">
    <source>
        <dbReference type="ARBA" id="ARBA00022912"/>
    </source>
</evidence>
<dbReference type="SUPFAM" id="SSF81606">
    <property type="entry name" value="PP2C-like"/>
    <property type="match status" value="1"/>
</dbReference>
<organism evidence="8 10">
    <name type="scientific">Bursaphelenchus xylophilus</name>
    <name type="common">Pinewood nematode worm</name>
    <name type="synonym">Aphelenchoides xylophilus</name>
    <dbReference type="NCBI Taxonomy" id="6326"/>
    <lineage>
        <taxon>Eukaryota</taxon>
        <taxon>Metazoa</taxon>
        <taxon>Ecdysozoa</taxon>
        <taxon>Nematoda</taxon>
        <taxon>Chromadorea</taxon>
        <taxon>Rhabditida</taxon>
        <taxon>Tylenchina</taxon>
        <taxon>Tylenchomorpha</taxon>
        <taxon>Aphelenchoidea</taxon>
        <taxon>Aphelenchoididae</taxon>
        <taxon>Bursaphelenchus</taxon>
    </lineage>
</organism>
<protein>
    <recommendedName>
        <fullName evidence="4">Protein phosphatase</fullName>
        <ecNumber evidence="4">3.1.3.16</ecNumber>
    </recommendedName>
</protein>
<evidence type="ECO:0000256" key="4">
    <source>
        <dbReference type="RuleBase" id="RU366020"/>
    </source>
</evidence>
<dbReference type="Gene3D" id="3.60.40.10">
    <property type="entry name" value="PPM-type phosphatase domain"/>
    <property type="match status" value="1"/>
</dbReference>
<accession>A0A1I7SGK1</accession>
<dbReference type="WBParaSite" id="BXY_1216600.1">
    <property type="protein sequence ID" value="BXY_1216600.1"/>
    <property type="gene ID" value="BXY_1216600"/>
</dbReference>
<name>A0A1I7SGK1_BURXY</name>
<dbReference type="InterPro" id="IPR036457">
    <property type="entry name" value="PPM-type-like_dom_sf"/>
</dbReference>
<comment type="catalytic activity">
    <reaction evidence="4">
        <text>O-phospho-L-threonyl-[protein] + H2O = L-threonyl-[protein] + phosphate</text>
        <dbReference type="Rhea" id="RHEA:47004"/>
        <dbReference type="Rhea" id="RHEA-COMP:11060"/>
        <dbReference type="Rhea" id="RHEA-COMP:11605"/>
        <dbReference type="ChEBI" id="CHEBI:15377"/>
        <dbReference type="ChEBI" id="CHEBI:30013"/>
        <dbReference type="ChEBI" id="CHEBI:43474"/>
        <dbReference type="ChEBI" id="CHEBI:61977"/>
        <dbReference type="EC" id="3.1.3.16"/>
    </reaction>
</comment>
<evidence type="ECO:0000256" key="1">
    <source>
        <dbReference type="ARBA" id="ARBA00001946"/>
    </source>
</evidence>
<dbReference type="PANTHER" id="PTHR12320">
    <property type="entry name" value="PROTEIN PHOSPHATASE 2C"/>
    <property type="match status" value="1"/>
</dbReference>
<evidence type="ECO:0000313" key="7">
    <source>
        <dbReference type="EMBL" id="CAG9104251.1"/>
    </source>
</evidence>
<dbReference type="EMBL" id="CAJFCV020000003">
    <property type="protein sequence ID" value="CAG9104251.1"/>
    <property type="molecule type" value="Genomic_DNA"/>
</dbReference>
<keyword evidence="4" id="KW-0378">Hydrolase</keyword>
<dbReference type="Proteomes" id="UP000095284">
    <property type="component" value="Unplaced"/>
</dbReference>
<dbReference type="GO" id="GO:0046872">
    <property type="term" value="F:metal ion binding"/>
    <property type="evidence" value="ECO:0007669"/>
    <property type="project" value="UniProtKB-UniRule"/>
</dbReference>